<protein>
    <submittedName>
        <fullName evidence="1">Transglutaminase-like cysteine proteinase BTLCP</fullName>
    </submittedName>
</protein>
<accession>A0ABY1NDA3</accession>
<evidence type="ECO:0000313" key="2">
    <source>
        <dbReference type="Proteomes" id="UP001157914"/>
    </source>
</evidence>
<dbReference type="RefSeq" id="WP_280115205.1">
    <property type="nucleotide sequence ID" value="NZ_BAAAEA010000001.1"/>
</dbReference>
<sequence>MQVLARTEQPGISLPKPSLDNLSRKWHALSLQIEHDVRLLSACNGTSCLSPSGQRFSAAIAKLKLQPKMERALLVKRLVDRRIAYRPDSEGQDTWSAPLETLERGYGDCEDITFATYTLLLQAGFDAQAMTLHLLQNRRTGLGHAVIVLQMADGTTLVFDNTKRRLTASVDPGYRTVASIRNGVFQPASGLIVANRSLPPRL</sequence>
<dbReference type="InterPro" id="IPR038765">
    <property type="entry name" value="Papain-like_cys_pep_sf"/>
</dbReference>
<dbReference type="InterPro" id="IPR010319">
    <property type="entry name" value="Transglutaminase-like_Cys_pept"/>
</dbReference>
<keyword evidence="2" id="KW-1185">Reference proteome</keyword>
<dbReference type="PANTHER" id="PTHR39327:SF1">
    <property type="entry name" value="BLR5470 PROTEIN"/>
    <property type="match status" value="1"/>
</dbReference>
<dbReference type="Pfam" id="PF06035">
    <property type="entry name" value="Peptidase_C93"/>
    <property type="match status" value="1"/>
</dbReference>
<dbReference type="Gene3D" id="3.10.620.30">
    <property type="match status" value="1"/>
</dbReference>
<dbReference type="SUPFAM" id="SSF54001">
    <property type="entry name" value="Cysteine proteinases"/>
    <property type="match status" value="1"/>
</dbReference>
<comment type="caution">
    <text evidence="1">The sequence shown here is derived from an EMBL/GenBank/DDBJ whole genome shotgun (WGS) entry which is preliminary data.</text>
</comment>
<gene>
    <name evidence="1" type="ORF">SAMN06265374_0819</name>
</gene>
<proteinExistence type="predicted"/>
<reference evidence="1 2" key="1">
    <citation type="submission" date="2017-05" db="EMBL/GenBank/DDBJ databases">
        <authorList>
            <person name="Varghese N."/>
            <person name="Submissions S."/>
        </authorList>
    </citation>
    <scope>NUCLEOTIDE SEQUENCE [LARGE SCALE GENOMIC DNA]</scope>
    <source>
        <strain evidence="1 2">DSM 15949</strain>
    </source>
</reference>
<evidence type="ECO:0000313" key="1">
    <source>
        <dbReference type="EMBL" id="SMP06960.1"/>
    </source>
</evidence>
<dbReference type="EMBL" id="FXTT01000001">
    <property type="protein sequence ID" value="SMP06960.1"/>
    <property type="molecule type" value="Genomic_DNA"/>
</dbReference>
<organism evidence="1 2">
    <name type="scientific">Roseibium denhamense</name>
    <dbReference type="NCBI Taxonomy" id="76305"/>
    <lineage>
        <taxon>Bacteria</taxon>
        <taxon>Pseudomonadati</taxon>
        <taxon>Pseudomonadota</taxon>
        <taxon>Alphaproteobacteria</taxon>
        <taxon>Hyphomicrobiales</taxon>
        <taxon>Stappiaceae</taxon>
        <taxon>Roseibium</taxon>
    </lineage>
</organism>
<dbReference type="Proteomes" id="UP001157914">
    <property type="component" value="Unassembled WGS sequence"/>
</dbReference>
<dbReference type="PANTHER" id="PTHR39327">
    <property type="match status" value="1"/>
</dbReference>
<name>A0ABY1NDA3_9HYPH</name>